<dbReference type="Gene3D" id="1.10.1040.10">
    <property type="entry name" value="N-(1-d-carboxylethyl)-l-norvaline Dehydrogenase, domain 2"/>
    <property type="match status" value="1"/>
</dbReference>
<proteinExistence type="predicted"/>
<reference evidence="5 6" key="1">
    <citation type="submission" date="2016-10" db="EMBL/GenBank/DDBJ databases">
        <authorList>
            <person name="de Groot N.N."/>
        </authorList>
    </citation>
    <scope>NUCLEOTIDE SEQUENCE [LARGE SCALE GENOMIC DNA]</scope>
    <source>
        <strain evidence="5 6">CGMCC 1.9156</strain>
    </source>
</reference>
<dbReference type="GO" id="GO:0070403">
    <property type="term" value="F:NAD+ binding"/>
    <property type="evidence" value="ECO:0007669"/>
    <property type="project" value="InterPro"/>
</dbReference>
<feature type="site" description="Important for catalytic activity" evidence="2">
    <location>
        <position position="167"/>
    </location>
</feature>
<feature type="domain" description="3-hydroxyacyl-CoA dehydrogenase NAD binding" evidence="4">
    <location>
        <begin position="27"/>
        <end position="210"/>
    </location>
</feature>
<dbReference type="STRING" id="655355.SAMN05216283_10825"/>
<evidence type="ECO:0000313" key="5">
    <source>
        <dbReference type="EMBL" id="SFF50847.1"/>
    </source>
</evidence>
<dbReference type="InterPro" id="IPR006176">
    <property type="entry name" value="3-OHacyl-CoA_DH_NAD-bd"/>
</dbReference>
<dbReference type="Proteomes" id="UP000198964">
    <property type="component" value="Unassembled WGS sequence"/>
</dbReference>
<organism evidence="5 6">
    <name type="scientific">Sunxiuqinia elliptica</name>
    <dbReference type="NCBI Taxonomy" id="655355"/>
    <lineage>
        <taxon>Bacteria</taxon>
        <taxon>Pseudomonadati</taxon>
        <taxon>Bacteroidota</taxon>
        <taxon>Bacteroidia</taxon>
        <taxon>Marinilabiliales</taxon>
        <taxon>Prolixibacteraceae</taxon>
        <taxon>Sunxiuqinia</taxon>
    </lineage>
</organism>
<sequence>MASEVIYEPIEEFGLIKKKVSKALFSKIGIVGCGLVGQNIARVASFYGIEVVFIEVSEEKIREAYRNIGKILDHRIEHWGLTQGEKRAILARIKGSLDYKDLAGCDFVVEAIRAVDRGGKIKERKKIFRKIEEVVSRDCIIGTNSTTIIITELSSEMKYKDRCVSFHFSVSSREARIMEVVKGLYTSEEAYEKVCQFVKLINRKIIPVEESAGLVSVRLFVVLLNEACETLLEGVASMEDIDATMKIGLGMRLGPFEVADKMGLDKIVRWMENIYAEFGDVHYKPSPFIKRLVRAKQLGVSTGKGFYEYDEDGNRLTTTNTNC</sequence>
<keyword evidence="6" id="KW-1185">Reference proteome</keyword>
<evidence type="ECO:0000259" key="3">
    <source>
        <dbReference type="Pfam" id="PF00725"/>
    </source>
</evidence>
<dbReference type="EMBL" id="FONW01000008">
    <property type="protein sequence ID" value="SFF50847.1"/>
    <property type="molecule type" value="Genomic_DNA"/>
</dbReference>
<gene>
    <name evidence="5" type="ORF">SAMN05216283_10825</name>
</gene>
<keyword evidence="1" id="KW-0560">Oxidoreductase</keyword>
<dbReference type="PANTHER" id="PTHR48075">
    <property type="entry name" value="3-HYDROXYACYL-COA DEHYDROGENASE FAMILY PROTEIN"/>
    <property type="match status" value="1"/>
</dbReference>
<dbReference type="Pfam" id="PF02737">
    <property type="entry name" value="3HCDH_N"/>
    <property type="match status" value="1"/>
</dbReference>
<dbReference type="PIRSF" id="PIRSF000105">
    <property type="entry name" value="HCDH"/>
    <property type="match status" value="1"/>
</dbReference>
<dbReference type="RefSeq" id="WP_093920695.1">
    <property type="nucleotide sequence ID" value="NZ_FONW01000008.1"/>
</dbReference>
<evidence type="ECO:0000313" key="6">
    <source>
        <dbReference type="Proteomes" id="UP000198964"/>
    </source>
</evidence>
<evidence type="ECO:0000256" key="2">
    <source>
        <dbReference type="PIRSR" id="PIRSR000105-1"/>
    </source>
</evidence>
<dbReference type="InterPro" id="IPR006108">
    <property type="entry name" value="3HC_DH_C"/>
</dbReference>
<dbReference type="GO" id="GO:0016616">
    <property type="term" value="F:oxidoreductase activity, acting on the CH-OH group of donors, NAD or NADP as acceptor"/>
    <property type="evidence" value="ECO:0007669"/>
    <property type="project" value="InterPro"/>
</dbReference>
<dbReference type="Gene3D" id="3.40.50.720">
    <property type="entry name" value="NAD(P)-binding Rossmann-like Domain"/>
    <property type="match status" value="1"/>
</dbReference>
<dbReference type="GO" id="GO:0006631">
    <property type="term" value="P:fatty acid metabolic process"/>
    <property type="evidence" value="ECO:0007669"/>
    <property type="project" value="InterPro"/>
</dbReference>
<dbReference type="SUPFAM" id="SSF51735">
    <property type="entry name" value="NAD(P)-binding Rossmann-fold domains"/>
    <property type="match status" value="1"/>
</dbReference>
<dbReference type="InterPro" id="IPR008927">
    <property type="entry name" value="6-PGluconate_DH-like_C_sf"/>
</dbReference>
<dbReference type="PANTHER" id="PTHR48075:SF5">
    <property type="entry name" value="3-HYDROXYBUTYRYL-COA DEHYDROGENASE"/>
    <property type="match status" value="1"/>
</dbReference>
<name>A0A1I2JCD6_9BACT</name>
<accession>A0A1I2JCD6</accession>
<feature type="domain" description="3-hydroxyacyl-CoA dehydrogenase C-terminal" evidence="3">
    <location>
        <begin position="213"/>
        <end position="309"/>
    </location>
</feature>
<dbReference type="SUPFAM" id="SSF48179">
    <property type="entry name" value="6-phosphogluconate dehydrogenase C-terminal domain-like"/>
    <property type="match status" value="1"/>
</dbReference>
<evidence type="ECO:0000259" key="4">
    <source>
        <dbReference type="Pfam" id="PF02737"/>
    </source>
</evidence>
<dbReference type="Pfam" id="PF00725">
    <property type="entry name" value="3HCDH"/>
    <property type="match status" value="1"/>
</dbReference>
<evidence type="ECO:0000256" key="1">
    <source>
        <dbReference type="ARBA" id="ARBA00023002"/>
    </source>
</evidence>
<dbReference type="InterPro" id="IPR013328">
    <property type="entry name" value="6PGD_dom2"/>
</dbReference>
<dbReference type="InterPro" id="IPR022694">
    <property type="entry name" value="3-OHacyl-CoA_DH"/>
</dbReference>
<dbReference type="InterPro" id="IPR036291">
    <property type="entry name" value="NAD(P)-bd_dom_sf"/>
</dbReference>
<protein>
    <submittedName>
        <fullName evidence="5">3-hydroxybutyryl-CoA dehydrogenase</fullName>
    </submittedName>
</protein>
<dbReference type="AlphaFoldDB" id="A0A1I2JCD6"/>